<evidence type="ECO:0000313" key="6">
    <source>
        <dbReference type="EMBL" id="GAA4035846.1"/>
    </source>
</evidence>
<comment type="caution">
    <text evidence="6">The sequence shown here is derived from an EMBL/GenBank/DDBJ whole genome shotgun (WGS) entry which is preliminary data.</text>
</comment>
<dbReference type="NCBIfam" id="NF002014">
    <property type="entry name" value="PRK00819.1-4"/>
    <property type="match status" value="1"/>
</dbReference>
<dbReference type="PANTHER" id="PTHR12684:SF2">
    <property type="entry name" value="TRNA 2'-PHOSPHOTRANSFERASE 1"/>
    <property type="match status" value="1"/>
</dbReference>
<keyword evidence="7" id="KW-1185">Reference proteome</keyword>
<dbReference type="RefSeq" id="WP_345053800.1">
    <property type="nucleotide sequence ID" value="NZ_BAABDK010000016.1"/>
</dbReference>
<dbReference type="EC" id="2.7.1.-" evidence="5"/>
<evidence type="ECO:0000256" key="3">
    <source>
        <dbReference type="ARBA" id="ARBA00023027"/>
    </source>
</evidence>
<dbReference type="InterPro" id="IPR022928">
    <property type="entry name" value="RNA_2'-PTrans_KptA"/>
</dbReference>
<evidence type="ECO:0000313" key="7">
    <source>
        <dbReference type="Proteomes" id="UP001501469"/>
    </source>
</evidence>
<keyword evidence="3 5" id="KW-0520">NAD</keyword>
<dbReference type="InterPro" id="IPR002745">
    <property type="entry name" value="Ptrans_KptA/Tpt1"/>
</dbReference>
<dbReference type="Gene3D" id="3.20.170.30">
    <property type="match status" value="1"/>
</dbReference>
<dbReference type="HAMAP" id="MF_00299">
    <property type="entry name" value="KptA"/>
    <property type="match status" value="1"/>
</dbReference>
<dbReference type="Pfam" id="PF01885">
    <property type="entry name" value="PTS_2-RNA"/>
    <property type="match status" value="1"/>
</dbReference>
<dbReference type="InterPro" id="IPR042081">
    <property type="entry name" value="RNA_2'-PTrans_C"/>
</dbReference>
<name>A0ABP7U495_9BACT</name>
<organism evidence="6 7">
    <name type="scientific">Hymenobacter glaciei</name>
    <dbReference type="NCBI Taxonomy" id="877209"/>
    <lineage>
        <taxon>Bacteria</taxon>
        <taxon>Pseudomonadati</taxon>
        <taxon>Bacteroidota</taxon>
        <taxon>Cytophagia</taxon>
        <taxon>Cytophagales</taxon>
        <taxon>Hymenobacteraceae</taxon>
        <taxon>Hymenobacter</taxon>
    </lineage>
</organism>
<dbReference type="InterPro" id="IPR042080">
    <property type="entry name" value="RNA_2'-PTrans_N"/>
</dbReference>
<evidence type="ECO:0000256" key="4">
    <source>
        <dbReference type="ARBA" id="ARBA00025212"/>
    </source>
</evidence>
<reference evidence="7" key="1">
    <citation type="journal article" date="2019" name="Int. J. Syst. Evol. Microbiol.">
        <title>The Global Catalogue of Microorganisms (GCM) 10K type strain sequencing project: providing services to taxonomists for standard genome sequencing and annotation.</title>
        <authorList>
            <consortium name="The Broad Institute Genomics Platform"/>
            <consortium name="The Broad Institute Genome Sequencing Center for Infectious Disease"/>
            <person name="Wu L."/>
            <person name="Ma J."/>
        </authorList>
    </citation>
    <scope>NUCLEOTIDE SEQUENCE [LARGE SCALE GENOMIC DNA]</scope>
    <source>
        <strain evidence="7">JCM 17225</strain>
    </source>
</reference>
<dbReference type="Proteomes" id="UP001501469">
    <property type="component" value="Unassembled WGS sequence"/>
</dbReference>
<dbReference type="PANTHER" id="PTHR12684">
    <property type="entry name" value="PUTATIVE PHOSPHOTRANSFERASE"/>
    <property type="match status" value="1"/>
</dbReference>
<dbReference type="EMBL" id="BAABDK010000016">
    <property type="protein sequence ID" value="GAA4035846.1"/>
    <property type="molecule type" value="Genomic_DNA"/>
</dbReference>
<comment type="function">
    <text evidence="4 5">Removes the 2'-phosphate from RNA via an intermediate in which the phosphate is ADP-ribosylated by NAD followed by a presumed transesterification to release the RNA and generate ADP-ribose 1''-2''-cyclic phosphate (APPR&gt;P). May function as an ADP-ribosylase.</text>
</comment>
<accession>A0ABP7U495</accession>
<evidence type="ECO:0000256" key="1">
    <source>
        <dbReference type="ARBA" id="ARBA00009836"/>
    </source>
</evidence>
<dbReference type="SUPFAM" id="SSF56399">
    <property type="entry name" value="ADP-ribosylation"/>
    <property type="match status" value="1"/>
</dbReference>
<evidence type="ECO:0000256" key="2">
    <source>
        <dbReference type="ARBA" id="ARBA00022679"/>
    </source>
</evidence>
<proteinExistence type="inferred from homology"/>
<dbReference type="Gene3D" id="1.10.10.970">
    <property type="entry name" value="RNA 2'-phosphotransferase, Tpt1/KptA family, N-terminal domain"/>
    <property type="match status" value="1"/>
</dbReference>
<comment type="similarity">
    <text evidence="1 5">Belongs to the KptA/TPT1 family.</text>
</comment>
<protein>
    <recommendedName>
        <fullName evidence="5">Probable RNA 2'-phosphotransferase</fullName>
        <ecNumber evidence="5">2.7.1.-</ecNumber>
    </recommendedName>
</protein>
<evidence type="ECO:0000256" key="5">
    <source>
        <dbReference type="HAMAP-Rule" id="MF_00299"/>
    </source>
</evidence>
<gene>
    <name evidence="5" type="primary">kptA</name>
    <name evidence="6" type="ORF">GCM10022409_20790</name>
</gene>
<keyword evidence="2 5" id="KW-0808">Transferase</keyword>
<sequence>MLSEKETTRHSKLLSLVLRHNPAHIGITLDDQGWVAVSELLAQLATHQRPLTLEQLKYIVETSPKQRFRFNDDRTRIRASQGHSVEVKLGYTPVVPPEVLYHGTASQHRASILREGLRKMARHQVHLSADLATARTVGARHGRLVVFTVAAGAMQQAGFLFYRADNGVWLAEEVPPAYLQVAEDAVKGHGSAPG</sequence>